<dbReference type="NCBIfam" id="TIGR01537">
    <property type="entry name" value="portal_HK97"/>
    <property type="match status" value="1"/>
</dbReference>
<dbReference type="Proteomes" id="UP000216316">
    <property type="component" value="Unassembled WGS sequence"/>
</dbReference>
<comment type="caution">
    <text evidence="3">The sequence shown here is derived from an EMBL/GenBank/DDBJ whole genome shotgun (WGS) entry which is preliminary data.</text>
</comment>
<dbReference type="RefSeq" id="WP_094495944.1">
    <property type="nucleotide sequence ID" value="NZ_NGNV01000063.1"/>
</dbReference>
<gene>
    <name evidence="2" type="ORF">CBF53_10355</name>
    <name evidence="3" type="ORF">CBF70_11135</name>
</gene>
<feature type="compositionally biased region" description="Basic and acidic residues" evidence="1">
    <location>
        <begin position="419"/>
        <end position="434"/>
    </location>
</feature>
<dbReference type="InterPro" id="IPR006944">
    <property type="entry name" value="Phage/GTA_portal"/>
</dbReference>
<dbReference type="AlphaFoldDB" id="A0A256L924"/>
<evidence type="ECO:0000313" key="5">
    <source>
        <dbReference type="Proteomes" id="UP000216316"/>
    </source>
</evidence>
<dbReference type="EMBL" id="NGNV01000063">
    <property type="protein sequence ID" value="OYR86844.1"/>
    <property type="molecule type" value="Genomic_DNA"/>
</dbReference>
<evidence type="ECO:0000313" key="3">
    <source>
        <dbReference type="EMBL" id="OYR89919.1"/>
    </source>
</evidence>
<protein>
    <submittedName>
        <fullName evidence="3">Phage portal protein</fullName>
    </submittedName>
</protein>
<feature type="compositionally biased region" description="Polar residues" evidence="1">
    <location>
        <begin position="436"/>
        <end position="445"/>
    </location>
</feature>
<name>A0A256L924_9LACO</name>
<dbReference type="Pfam" id="PF04860">
    <property type="entry name" value="Phage_portal"/>
    <property type="match status" value="1"/>
</dbReference>
<sequence length="445" mass="51145">MSFWDKAKKFLNPFQQSKGNSWEGPHYNFNGWANTPFFGIKNQDLTTNEEVFSVVTRLANTVSSLPLHEYKKYQQTTTPVSGLLTVEPNPSMTAFQLLNQLETSRNVDGNGYLWIERDSYGTPQHLWPIDPKTVVVKRDIDTGNIWYQVSSDTYNFLVFNTEIIHVKHISPLSDFVGISPLDVLSSSLKFARTVEEFSMNEMDKKDAYIIQYDRSVGQEKRQALMDDFRRMIKENGGAILQEQGFKIDRYESRFQPGDLQTVSNITKQRIANAFNVPLSFLDNGNSNNAKSSESIMTQFVEMTLIPIIKQYESEFNRKLLTQNQRARGYYFKFNINGLMRGDTASRTQMYQMMIRNGIATPNELRRLEDLPETKEKNADKLWFSKDLALLEEADKINDPTSAKQEPQLKGGDNPNDNNQEDKGKDAQLSDRKAGGDNQQRSRYVH</sequence>
<accession>A0A256L924</accession>
<dbReference type="InterPro" id="IPR006427">
    <property type="entry name" value="Portal_HK97"/>
</dbReference>
<organism evidence="3 4">
    <name type="scientific">Lactobacillus taiwanensis</name>
    <dbReference type="NCBI Taxonomy" id="508451"/>
    <lineage>
        <taxon>Bacteria</taxon>
        <taxon>Bacillati</taxon>
        <taxon>Bacillota</taxon>
        <taxon>Bacilli</taxon>
        <taxon>Lactobacillales</taxon>
        <taxon>Lactobacillaceae</taxon>
        <taxon>Lactobacillus</taxon>
    </lineage>
</organism>
<evidence type="ECO:0000313" key="4">
    <source>
        <dbReference type="Proteomes" id="UP000215828"/>
    </source>
</evidence>
<reference evidence="4 5" key="3">
    <citation type="submission" date="2017-09" db="EMBL/GenBank/DDBJ databases">
        <title>Tripartite evolution among Lactobacillus johnsonii, Lactobacillus taiwanensis, Lactobacillus reuteri and their rodent host.</title>
        <authorList>
            <person name="Wang T."/>
            <person name="Knowles S."/>
            <person name="Cheng C."/>
        </authorList>
    </citation>
    <scope>NUCLEOTIDE SEQUENCE [LARGE SCALE GENOMIC DNA]</scope>
    <source>
        <strain evidence="3 4">609q</strain>
        <strain evidence="2 5">609u</strain>
    </source>
</reference>
<proteinExistence type="predicted"/>
<keyword evidence="5" id="KW-1185">Reference proteome</keyword>
<reference evidence="3 4" key="1">
    <citation type="submission" date="2017-04" db="EMBL/GenBank/DDBJ databases">
        <authorList>
            <person name="Afonso C.L."/>
            <person name="Miller P.J."/>
            <person name="Scott M.A."/>
            <person name="Spackman E."/>
            <person name="Goraichik I."/>
            <person name="Dimitrov K.M."/>
            <person name="Suarez D.L."/>
            <person name="Swayne D.E."/>
        </authorList>
    </citation>
    <scope>NUCLEOTIDE SEQUENCE [LARGE SCALE GENOMIC DNA]</scope>
    <source>
        <strain evidence="3 4">609q</strain>
    </source>
</reference>
<evidence type="ECO:0000313" key="2">
    <source>
        <dbReference type="EMBL" id="OYR86844.1"/>
    </source>
</evidence>
<feature type="region of interest" description="Disordered" evidence="1">
    <location>
        <begin position="394"/>
        <end position="445"/>
    </location>
</feature>
<dbReference type="Proteomes" id="UP000215828">
    <property type="component" value="Unassembled WGS sequence"/>
</dbReference>
<dbReference type="EMBL" id="NGNX01000063">
    <property type="protein sequence ID" value="OYR89919.1"/>
    <property type="molecule type" value="Genomic_DNA"/>
</dbReference>
<evidence type="ECO:0000256" key="1">
    <source>
        <dbReference type="SAM" id="MobiDB-lite"/>
    </source>
</evidence>
<reference evidence="2 5" key="2">
    <citation type="submission" date="2017-05" db="EMBL/GenBank/DDBJ databases">
        <authorList>
            <person name="Lin X.B."/>
            <person name="Stothard P."/>
            <person name="Tasseva G."/>
            <person name="Walter J."/>
        </authorList>
    </citation>
    <scope>NUCLEOTIDE SEQUENCE [LARGE SCALE GENOMIC DNA]</scope>
    <source>
        <strain evidence="2 5">609u</strain>
    </source>
</reference>